<name>A0A6B8RTD5_9BACL</name>
<dbReference type="Gene3D" id="3.30.470.20">
    <property type="entry name" value="ATP-grasp fold, B domain"/>
    <property type="match status" value="1"/>
</dbReference>
<gene>
    <name evidence="2" type="ORF">EHS13_32035</name>
</gene>
<sequence>MDSNGLPHGHCYEVDVMSVVLLDKAIELSSFGGKAFQLGSAVRSGLPVPHGYAISYDLVNQIVNGNKNAFKEIDLIIGNLTLPFAVRSSAIDEDGLMSSYAGIYKTILGINDATGLFSAINEIACSGQATQAIAYRKRLGLTAPSQVAVIIQQMVCSELSGVIFTRNPLTGMDERMIEACWGLGESIVSGRITPDRYTVNRGATSIEIFTGRQETAIYPAKEGGTKEVKLDSQGINNACLLENHIRQLDHLATRCEQIFGKDLDIEWAFSDNRLYLLQCRKITTRGGISH</sequence>
<evidence type="ECO:0000313" key="3">
    <source>
        <dbReference type="Proteomes" id="UP000426246"/>
    </source>
</evidence>
<dbReference type="Pfam" id="PF01326">
    <property type="entry name" value="PPDK_N"/>
    <property type="match status" value="1"/>
</dbReference>
<protein>
    <recommendedName>
        <fullName evidence="1">Pyruvate phosphate dikinase AMP/ATP-binding domain-containing protein</fullName>
    </recommendedName>
</protein>
<dbReference type="SUPFAM" id="SSF56059">
    <property type="entry name" value="Glutathione synthetase ATP-binding domain-like"/>
    <property type="match status" value="1"/>
</dbReference>
<dbReference type="GO" id="GO:0005524">
    <property type="term" value="F:ATP binding"/>
    <property type="evidence" value="ECO:0007669"/>
    <property type="project" value="InterPro"/>
</dbReference>
<dbReference type="EMBL" id="CP034235">
    <property type="protein sequence ID" value="QGQ99179.1"/>
    <property type="molecule type" value="Genomic_DNA"/>
</dbReference>
<keyword evidence="3" id="KW-1185">Reference proteome</keyword>
<dbReference type="GO" id="GO:0016301">
    <property type="term" value="F:kinase activity"/>
    <property type="evidence" value="ECO:0007669"/>
    <property type="project" value="InterPro"/>
</dbReference>
<dbReference type="Gene3D" id="3.30.1490.20">
    <property type="entry name" value="ATP-grasp fold, A domain"/>
    <property type="match status" value="1"/>
</dbReference>
<evidence type="ECO:0000313" key="2">
    <source>
        <dbReference type="EMBL" id="QGQ99179.1"/>
    </source>
</evidence>
<proteinExistence type="predicted"/>
<accession>A0A6B8RTD5</accession>
<dbReference type="KEGG" id="ppsc:EHS13_32035"/>
<dbReference type="PANTHER" id="PTHR43615:SF1">
    <property type="entry name" value="PPDK_N DOMAIN-CONTAINING PROTEIN"/>
    <property type="match status" value="1"/>
</dbReference>
<dbReference type="InterPro" id="IPR013815">
    <property type="entry name" value="ATP_grasp_subdomain_1"/>
</dbReference>
<evidence type="ECO:0000259" key="1">
    <source>
        <dbReference type="Pfam" id="PF01326"/>
    </source>
</evidence>
<dbReference type="Proteomes" id="UP000426246">
    <property type="component" value="Chromosome"/>
</dbReference>
<feature type="domain" description="Pyruvate phosphate dikinase AMP/ATP-binding" evidence="1">
    <location>
        <begin position="80"/>
        <end position="285"/>
    </location>
</feature>
<dbReference type="PANTHER" id="PTHR43615">
    <property type="entry name" value="PHOSPHOENOLPYRUVATE SYNTHASE-RELATED"/>
    <property type="match status" value="1"/>
</dbReference>
<dbReference type="InterPro" id="IPR051549">
    <property type="entry name" value="PEP_Utilizing_Enz"/>
</dbReference>
<dbReference type="InterPro" id="IPR002192">
    <property type="entry name" value="PPDK_AMP/ATP-bd"/>
</dbReference>
<reference evidence="3" key="1">
    <citation type="submission" date="2018-11" db="EMBL/GenBank/DDBJ databases">
        <title>Complete genome sequence of Paenibacillus sp. ML311-T8.</title>
        <authorList>
            <person name="Nam Y.-D."/>
            <person name="Kang J."/>
            <person name="Chung W.-H."/>
            <person name="Park Y.S."/>
        </authorList>
    </citation>
    <scope>NUCLEOTIDE SEQUENCE [LARGE SCALE GENOMIC DNA]</scope>
    <source>
        <strain evidence="3">ML311-T8</strain>
    </source>
</reference>
<dbReference type="AlphaFoldDB" id="A0A6B8RTD5"/>
<organism evidence="2 3">
    <name type="scientific">Paenibacillus psychroresistens</name>
    <dbReference type="NCBI Taxonomy" id="1778678"/>
    <lineage>
        <taxon>Bacteria</taxon>
        <taxon>Bacillati</taxon>
        <taxon>Bacillota</taxon>
        <taxon>Bacilli</taxon>
        <taxon>Bacillales</taxon>
        <taxon>Paenibacillaceae</taxon>
        <taxon>Paenibacillus</taxon>
    </lineage>
</organism>